<dbReference type="SUPFAM" id="SSF48452">
    <property type="entry name" value="TPR-like"/>
    <property type="match status" value="1"/>
</dbReference>
<feature type="transmembrane region" description="Helical" evidence="1">
    <location>
        <begin position="6"/>
        <end position="21"/>
    </location>
</feature>
<keyword evidence="1" id="KW-1133">Transmembrane helix</keyword>
<evidence type="ECO:0000313" key="2">
    <source>
        <dbReference type="EMBL" id="SVC24181.1"/>
    </source>
</evidence>
<accession>A0A382KNC2</accession>
<proteinExistence type="predicted"/>
<sequence length="131" mass="14982">MESWILWLLFVFAIAAGWWLGRRERKQSRSLELGLRHLLNDQHDQAVAALVGELEFLSDNVETHLALGGLLRRRGELAKAVVVHESILSRARLDTKTRHQVQIELARDYLQAGLLDRAEALSIQLARENPR</sequence>
<evidence type="ECO:0000256" key="1">
    <source>
        <dbReference type="SAM" id="Phobius"/>
    </source>
</evidence>
<protein>
    <submittedName>
        <fullName evidence="2">Uncharacterized protein</fullName>
    </submittedName>
</protein>
<dbReference type="EMBL" id="UINC01080857">
    <property type="protein sequence ID" value="SVC24181.1"/>
    <property type="molecule type" value="Genomic_DNA"/>
</dbReference>
<gene>
    <name evidence="2" type="ORF">METZ01_LOCUS277035</name>
</gene>
<reference evidence="2" key="1">
    <citation type="submission" date="2018-05" db="EMBL/GenBank/DDBJ databases">
        <authorList>
            <person name="Lanie J.A."/>
            <person name="Ng W.-L."/>
            <person name="Kazmierczak K.M."/>
            <person name="Andrzejewski T.M."/>
            <person name="Davidsen T.M."/>
            <person name="Wayne K.J."/>
            <person name="Tettelin H."/>
            <person name="Glass J.I."/>
            <person name="Rusch D."/>
            <person name="Podicherti R."/>
            <person name="Tsui H.-C.T."/>
            <person name="Winkler M.E."/>
        </authorList>
    </citation>
    <scope>NUCLEOTIDE SEQUENCE</scope>
</reference>
<keyword evidence="1" id="KW-0812">Transmembrane</keyword>
<keyword evidence="1" id="KW-0472">Membrane</keyword>
<dbReference type="AlphaFoldDB" id="A0A382KNC2"/>
<organism evidence="2">
    <name type="scientific">marine metagenome</name>
    <dbReference type="NCBI Taxonomy" id="408172"/>
    <lineage>
        <taxon>unclassified sequences</taxon>
        <taxon>metagenomes</taxon>
        <taxon>ecological metagenomes</taxon>
    </lineage>
</organism>
<name>A0A382KNC2_9ZZZZ</name>
<dbReference type="Gene3D" id="1.25.40.10">
    <property type="entry name" value="Tetratricopeptide repeat domain"/>
    <property type="match status" value="1"/>
</dbReference>
<dbReference type="InterPro" id="IPR011990">
    <property type="entry name" value="TPR-like_helical_dom_sf"/>
</dbReference>
<feature type="non-terminal residue" evidence="2">
    <location>
        <position position="131"/>
    </location>
</feature>